<keyword evidence="2" id="KW-1185">Reference proteome</keyword>
<dbReference type="Proteomes" id="UP000178485">
    <property type="component" value="Chromosome i"/>
</dbReference>
<evidence type="ECO:0000313" key="2">
    <source>
        <dbReference type="Proteomes" id="UP000178485"/>
    </source>
</evidence>
<dbReference type="InterPro" id="IPR041881">
    <property type="entry name" value="PqqD_sf"/>
</dbReference>
<gene>
    <name evidence="1" type="ORF">ING2E5A_1887</name>
</gene>
<dbReference type="KEGG" id="pmuc:ING2E5A_1887"/>
<sequence>MKIKENITIKQIGDESILVANDGQQISYTRVISLNSSAEFLIAGSFGNDFTVEDWAERLAERYGIDRSRAMADARALVDKLIQAGVLYE</sequence>
<dbReference type="Gene3D" id="1.10.10.1150">
    <property type="entry name" value="Coenzyme PQQ synthesis protein D (PqqD)"/>
    <property type="match status" value="1"/>
</dbReference>
<organism evidence="1 2">
    <name type="scientific">Petrimonas mucosa</name>
    <dbReference type="NCBI Taxonomy" id="1642646"/>
    <lineage>
        <taxon>Bacteria</taxon>
        <taxon>Pseudomonadati</taxon>
        <taxon>Bacteroidota</taxon>
        <taxon>Bacteroidia</taxon>
        <taxon>Bacteroidales</taxon>
        <taxon>Dysgonomonadaceae</taxon>
        <taxon>Petrimonas</taxon>
    </lineage>
</organism>
<evidence type="ECO:0008006" key="3">
    <source>
        <dbReference type="Google" id="ProtNLM"/>
    </source>
</evidence>
<accession>A0A1G4G845</accession>
<dbReference type="STRING" id="1642646.ING2E5A_1887"/>
<dbReference type="EMBL" id="LT608328">
    <property type="protein sequence ID" value="SCM58618.1"/>
    <property type="molecule type" value="Genomic_DNA"/>
</dbReference>
<dbReference type="InterPro" id="IPR008792">
    <property type="entry name" value="PQQD"/>
</dbReference>
<proteinExistence type="predicted"/>
<dbReference type="Pfam" id="PF05402">
    <property type="entry name" value="PqqD"/>
    <property type="match status" value="1"/>
</dbReference>
<protein>
    <recommendedName>
        <fullName evidence="3">PqqD family protein</fullName>
    </recommendedName>
</protein>
<reference evidence="1 2" key="1">
    <citation type="submission" date="2016-08" db="EMBL/GenBank/DDBJ databases">
        <authorList>
            <person name="Seilhamer J.J."/>
        </authorList>
    </citation>
    <scope>NUCLEOTIDE SEQUENCE [LARGE SCALE GENOMIC DNA]</scope>
    <source>
        <strain evidence="1">ING2-E5A</strain>
    </source>
</reference>
<evidence type="ECO:0000313" key="1">
    <source>
        <dbReference type="EMBL" id="SCM58618.1"/>
    </source>
</evidence>
<dbReference type="AlphaFoldDB" id="A0A1G4G845"/>
<dbReference type="RefSeq" id="WP_071137140.1">
    <property type="nucleotide sequence ID" value="NZ_DUQN01000005.1"/>
</dbReference>
<name>A0A1G4G845_9BACT</name>